<proteinExistence type="predicted"/>
<dbReference type="GO" id="GO:0000155">
    <property type="term" value="F:phosphorelay sensor kinase activity"/>
    <property type="evidence" value="ECO:0007669"/>
    <property type="project" value="InterPro"/>
</dbReference>
<dbReference type="OrthoDB" id="7281751at2"/>
<dbReference type="InterPro" id="IPR003661">
    <property type="entry name" value="HisK_dim/P_dom"/>
</dbReference>
<dbReference type="AlphaFoldDB" id="A0A4Y6V8Y6"/>
<keyword evidence="4" id="KW-0418">Kinase</keyword>
<feature type="domain" description="Signal transduction histidine kinase dimerisation/phosphoacceptor" evidence="3">
    <location>
        <begin position="10"/>
        <end position="56"/>
    </location>
</feature>
<dbReference type="Proteomes" id="UP000317214">
    <property type="component" value="Chromosome"/>
</dbReference>
<evidence type="ECO:0000259" key="3">
    <source>
        <dbReference type="Pfam" id="PF00512"/>
    </source>
</evidence>
<gene>
    <name evidence="4" type="ORF">D5366_05950</name>
</gene>
<dbReference type="Pfam" id="PF00512">
    <property type="entry name" value="HisKA"/>
    <property type="match status" value="1"/>
</dbReference>
<keyword evidence="4" id="KW-0808">Transferase</keyword>
<reference evidence="4 5" key="1">
    <citation type="submission" date="2018-09" db="EMBL/GenBank/DDBJ databases">
        <title>The complete genome sequence of Neokomagataea tanensis NBRC 106556(T).</title>
        <authorList>
            <person name="Chua K.-O."/>
            <person name="See-Too W.-S."/>
            <person name="Hong K.-W."/>
            <person name="Yin W.-F."/>
            <person name="Chan K.-G."/>
        </authorList>
    </citation>
    <scope>NUCLEOTIDE SEQUENCE [LARGE SCALE GENOMIC DNA]</scope>
    <source>
        <strain evidence="5">AH13 \ NBRC 106556</strain>
    </source>
</reference>
<dbReference type="EMBL" id="CP032485">
    <property type="protein sequence ID" value="QDH24835.1"/>
    <property type="molecule type" value="Genomic_DNA"/>
</dbReference>
<protein>
    <recommendedName>
        <fullName evidence="2">histidine kinase</fullName>
        <ecNumber evidence="2">2.7.13.3</ecNumber>
    </recommendedName>
</protein>
<dbReference type="SUPFAM" id="SSF47384">
    <property type="entry name" value="Homodimeric domain of signal transducing histidine kinase"/>
    <property type="match status" value="1"/>
</dbReference>
<organism evidence="4 5">
    <name type="scientific">Neokomagataea tanensis</name>
    <dbReference type="NCBI Taxonomy" id="661191"/>
    <lineage>
        <taxon>Bacteria</taxon>
        <taxon>Pseudomonadati</taxon>
        <taxon>Pseudomonadota</taxon>
        <taxon>Alphaproteobacteria</taxon>
        <taxon>Acetobacterales</taxon>
        <taxon>Acetobacteraceae</taxon>
        <taxon>Neokomagataea</taxon>
    </lineage>
</organism>
<evidence type="ECO:0000256" key="2">
    <source>
        <dbReference type="ARBA" id="ARBA00012438"/>
    </source>
</evidence>
<evidence type="ECO:0000313" key="4">
    <source>
        <dbReference type="EMBL" id="QDH24835.1"/>
    </source>
</evidence>
<accession>A0A4Y6V8Y6</accession>
<comment type="catalytic activity">
    <reaction evidence="1">
        <text>ATP + protein L-histidine = ADP + protein N-phospho-L-histidine.</text>
        <dbReference type="EC" id="2.7.13.3"/>
    </reaction>
</comment>
<evidence type="ECO:0000313" key="5">
    <source>
        <dbReference type="Proteomes" id="UP000317214"/>
    </source>
</evidence>
<name>A0A4Y6V8Y6_9PROT</name>
<dbReference type="InterPro" id="IPR036097">
    <property type="entry name" value="HisK_dim/P_sf"/>
</dbReference>
<keyword evidence="5" id="KW-1185">Reference proteome</keyword>
<dbReference type="KEGG" id="ntn:D5366_05950"/>
<evidence type="ECO:0000256" key="1">
    <source>
        <dbReference type="ARBA" id="ARBA00000085"/>
    </source>
</evidence>
<dbReference type="RefSeq" id="WP_141492679.1">
    <property type="nucleotide sequence ID" value="NZ_CP032485.1"/>
</dbReference>
<sequence length="60" mass="6427">MADSSQNGAARVRHDVRNALASALLSADILESHPDPNVQEHAATVIQSIERALNYLKSSS</sequence>
<dbReference type="EC" id="2.7.13.3" evidence="2"/>